<evidence type="ECO:0000313" key="3">
    <source>
        <dbReference type="EMBL" id="KAF3945111.1"/>
    </source>
</evidence>
<comment type="caution">
    <text evidence="3">The sequence shown here is derived from an EMBL/GenBank/DDBJ whole genome shotgun (WGS) entry which is preliminary data.</text>
</comment>
<proteinExistence type="predicted"/>
<feature type="compositionally biased region" description="Polar residues" evidence="1">
    <location>
        <begin position="485"/>
        <end position="494"/>
    </location>
</feature>
<evidence type="ECO:0000259" key="2">
    <source>
        <dbReference type="PROSITE" id="PS50181"/>
    </source>
</evidence>
<dbReference type="PANTHER" id="PTHR31672:SF13">
    <property type="entry name" value="F-BOX PROTEIN CPR30-LIKE"/>
    <property type="match status" value="1"/>
</dbReference>
<dbReference type="PANTHER" id="PTHR31672">
    <property type="entry name" value="BNACNNG10540D PROTEIN"/>
    <property type="match status" value="1"/>
</dbReference>
<dbReference type="SMART" id="SM00256">
    <property type="entry name" value="FBOX"/>
    <property type="match status" value="1"/>
</dbReference>
<dbReference type="PROSITE" id="PS50181">
    <property type="entry name" value="FBOX"/>
    <property type="match status" value="1"/>
</dbReference>
<dbReference type="InterPro" id="IPR050796">
    <property type="entry name" value="SCF_F-box_component"/>
</dbReference>
<dbReference type="Pfam" id="PF00646">
    <property type="entry name" value="F-box"/>
    <property type="match status" value="1"/>
</dbReference>
<accession>A0A8J4Q8V1</accession>
<sequence>MSNAMLNDLPEDVLMDIFSRLPVKTLLQFKSVCKSWYDIIKDPVFITKHVNRSNHGNNGYLAVTRRDDTFGNTCLISLFSYETFREIYNITIPSKKEHSKAPFRIVGSCNGVLCLNVSKIGDTNFLFNPATNEFKELPKPDYPVNDLGENKILLYIGLGFGHNPETNDYKLVRISFCKKMKESFYSTVDVYSLSTNSWRRKDKLVHGTISGNTFSKGDLNGVLHWKGAIEKKKVIHHIIISFNIRDEVHGYIKLPAGIELDNKDWHPFVRNGLLCIVVVSSRRQYEPRFDTWVMNEYGVEETWTKQWSLGPLLAWNLVGCGRNEELLFAASTRMYLYDLQKIKPPHDDILDGNILGSNFVDKVEVVNHIESLVTIEGKKVNVKRRKRIPRIIEFLNASCARSHSAEGMSAWVSRIIVPPPPQTLVRGRAKVSLPYAPTQVDSPKASPRRRAPRQSVVFQPSFPIVLAPSPEPALETLTRRLGNAPNATPGTAQLENRAPSLASSNCSLEERPQRQTGPKSPGRGRRRGGWGPTMRLSRMWNGDNRSADRLEAWTDADCGGGPSSGCSYARKDVVAAIVASSARLTACLDICALLALTCGLPIRPVLKHGPRSLTYVRFSGSVNP</sequence>
<feature type="region of interest" description="Disordered" evidence="1">
    <location>
        <begin position="481"/>
        <end position="540"/>
    </location>
</feature>
<dbReference type="AlphaFoldDB" id="A0A8J4Q8V1"/>
<evidence type="ECO:0000313" key="4">
    <source>
        <dbReference type="Proteomes" id="UP000737018"/>
    </source>
</evidence>
<dbReference type="Proteomes" id="UP000737018">
    <property type="component" value="Unassembled WGS sequence"/>
</dbReference>
<dbReference type="InterPro" id="IPR017451">
    <property type="entry name" value="F-box-assoc_interact_dom"/>
</dbReference>
<dbReference type="Gene3D" id="1.20.1280.50">
    <property type="match status" value="1"/>
</dbReference>
<dbReference type="InterPro" id="IPR006527">
    <property type="entry name" value="F-box-assoc_dom_typ1"/>
</dbReference>
<reference evidence="3" key="1">
    <citation type="submission" date="2020-03" db="EMBL/GenBank/DDBJ databases">
        <title>Castanea mollissima Vanexum genome sequencing.</title>
        <authorList>
            <person name="Staton M."/>
        </authorList>
    </citation>
    <scope>NUCLEOTIDE SEQUENCE</scope>
    <source>
        <tissue evidence="3">Leaf</tissue>
    </source>
</reference>
<keyword evidence="4" id="KW-1185">Reference proteome</keyword>
<dbReference type="Pfam" id="PF07734">
    <property type="entry name" value="FBA_1"/>
    <property type="match status" value="1"/>
</dbReference>
<name>A0A8J4Q8V1_9ROSI</name>
<feature type="domain" description="F-box" evidence="2">
    <location>
        <begin position="3"/>
        <end position="49"/>
    </location>
</feature>
<protein>
    <recommendedName>
        <fullName evidence="2">F-box domain-containing protein</fullName>
    </recommendedName>
</protein>
<gene>
    <name evidence="3" type="ORF">CMV_028483</name>
</gene>
<dbReference type="CDD" id="cd22157">
    <property type="entry name" value="F-box_AtFBW1-like"/>
    <property type="match status" value="1"/>
</dbReference>
<dbReference type="OrthoDB" id="1415606at2759"/>
<dbReference type="InterPro" id="IPR001810">
    <property type="entry name" value="F-box_dom"/>
</dbReference>
<dbReference type="EMBL" id="JRKL02012494">
    <property type="protein sequence ID" value="KAF3945111.1"/>
    <property type="molecule type" value="Genomic_DNA"/>
</dbReference>
<organism evidence="3 4">
    <name type="scientific">Castanea mollissima</name>
    <name type="common">Chinese chestnut</name>
    <dbReference type="NCBI Taxonomy" id="60419"/>
    <lineage>
        <taxon>Eukaryota</taxon>
        <taxon>Viridiplantae</taxon>
        <taxon>Streptophyta</taxon>
        <taxon>Embryophyta</taxon>
        <taxon>Tracheophyta</taxon>
        <taxon>Spermatophyta</taxon>
        <taxon>Magnoliopsida</taxon>
        <taxon>eudicotyledons</taxon>
        <taxon>Gunneridae</taxon>
        <taxon>Pentapetalae</taxon>
        <taxon>rosids</taxon>
        <taxon>fabids</taxon>
        <taxon>Fagales</taxon>
        <taxon>Fagaceae</taxon>
        <taxon>Castanea</taxon>
    </lineage>
</organism>
<dbReference type="InterPro" id="IPR036047">
    <property type="entry name" value="F-box-like_dom_sf"/>
</dbReference>
<evidence type="ECO:0000256" key="1">
    <source>
        <dbReference type="SAM" id="MobiDB-lite"/>
    </source>
</evidence>
<dbReference type="NCBIfam" id="TIGR01640">
    <property type="entry name" value="F_box_assoc_1"/>
    <property type="match status" value="1"/>
</dbReference>
<dbReference type="SUPFAM" id="SSF81383">
    <property type="entry name" value="F-box domain"/>
    <property type="match status" value="1"/>
</dbReference>